<reference evidence="11 12" key="1">
    <citation type="submission" date="2019-10" db="EMBL/GenBank/DDBJ databases">
        <title>Alkaliphilus serpentinus sp. nov. and Alkaliphilus pronyensis sp. nov., two novel anaerobic alkaliphilic species isolated from the serpentinized-hosted hydrothermal field of the Prony Bay (New Caledonia).</title>
        <authorList>
            <person name="Postec A."/>
        </authorList>
    </citation>
    <scope>NUCLEOTIDE SEQUENCE [LARGE SCALE GENOMIC DNA]</scope>
    <source>
        <strain evidence="11 12">LacV</strain>
    </source>
</reference>
<evidence type="ECO:0000256" key="3">
    <source>
        <dbReference type="ARBA" id="ARBA00019010"/>
    </source>
</evidence>
<dbReference type="GO" id="GO:0005737">
    <property type="term" value="C:cytoplasm"/>
    <property type="evidence" value="ECO:0007669"/>
    <property type="project" value="UniProtKB-SubCell"/>
</dbReference>
<evidence type="ECO:0000256" key="4">
    <source>
        <dbReference type="ARBA" id="ARBA00022490"/>
    </source>
</evidence>
<keyword evidence="4" id="KW-0963">Cytoplasm</keyword>
<comment type="caution">
    <text evidence="11">The sequence shown here is derived from an EMBL/GenBank/DDBJ whole genome shotgun (WGS) entry which is preliminary data.</text>
</comment>
<evidence type="ECO:0000256" key="2">
    <source>
        <dbReference type="ARBA" id="ARBA00007599"/>
    </source>
</evidence>
<dbReference type="NCBIfam" id="TIGR00150">
    <property type="entry name" value="T6A_YjeE"/>
    <property type="match status" value="1"/>
</dbReference>
<dbReference type="GO" id="GO:0016740">
    <property type="term" value="F:transferase activity"/>
    <property type="evidence" value="ECO:0007669"/>
    <property type="project" value="UniProtKB-KW"/>
</dbReference>
<keyword evidence="7" id="KW-0547">Nucleotide-binding</keyword>
<keyword evidence="12" id="KW-1185">Reference proteome</keyword>
<evidence type="ECO:0000256" key="1">
    <source>
        <dbReference type="ARBA" id="ARBA00004496"/>
    </source>
</evidence>
<evidence type="ECO:0000256" key="8">
    <source>
        <dbReference type="ARBA" id="ARBA00022840"/>
    </source>
</evidence>
<keyword evidence="8" id="KW-0067">ATP-binding</keyword>
<gene>
    <name evidence="11" type="primary">tsaE</name>
    <name evidence="11" type="ORF">F8154_11800</name>
</gene>
<evidence type="ECO:0000256" key="10">
    <source>
        <dbReference type="ARBA" id="ARBA00032441"/>
    </source>
</evidence>
<evidence type="ECO:0000256" key="9">
    <source>
        <dbReference type="ARBA" id="ARBA00022842"/>
    </source>
</evidence>
<comment type="subcellular location">
    <subcellularLocation>
        <location evidence="1">Cytoplasm</location>
    </subcellularLocation>
</comment>
<evidence type="ECO:0000313" key="12">
    <source>
        <dbReference type="Proteomes" id="UP000432715"/>
    </source>
</evidence>
<evidence type="ECO:0000313" key="11">
    <source>
        <dbReference type="EMBL" id="KAB3532422.1"/>
    </source>
</evidence>
<dbReference type="AlphaFoldDB" id="A0A6I0FDE4"/>
<dbReference type="SUPFAM" id="SSF52540">
    <property type="entry name" value="P-loop containing nucleoside triphosphate hydrolases"/>
    <property type="match status" value="1"/>
</dbReference>
<dbReference type="GO" id="GO:0046872">
    <property type="term" value="F:metal ion binding"/>
    <property type="evidence" value="ECO:0007669"/>
    <property type="project" value="UniProtKB-KW"/>
</dbReference>
<dbReference type="OrthoDB" id="9815896at2"/>
<dbReference type="PANTHER" id="PTHR33540:SF2">
    <property type="entry name" value="TRNA THREONYLCARBAMOYLADENOSINE BIOSYNTHESIS PROTEIN TSAE"/>
    <property type="match status" value="1"/>
</dbReference>
<protein>
    <recommendedName>
        <fullName evidence="3">tRNA threonylcarbamoyladenosine biosynthesis protein TsaE</fullName>
    </recommendedName>
    <alternativeName>
        <fullName evidence="10">t(6)A37 threonylcarbamoyladenosine biosynthesis protein TsaE</fullName>
    </alternativeName>
</protein>
<keyword evidence="9" id="KW-0460">Magnesium</keyword>
<evidence type="ECO:0000256" key="6">
    <source>
        <dbReference type="ARBA" id="ARBA00022723"/>
    </source>
</evidence>
<evidence type="ECO:0000256" key="7">
    <source>
        <dbReference type="ARBA" id="ARBA00022741"/>
    </source>
</evidence>
<dbReference type="Proteomes" id="UP000432715">
    <property type="component" value="Unassembled WGS sequence"/>
</dbReference>
<keyword evidence="11" id="KW-0808">Transferase</keyword>
<dbReference type="PANTHER" id="PTHR33540">
    <property type="entry name" value="TRNA THREONYLCARBAMOYLADENOSINE BIOSYNTHESIS PROTEIN TSAE"/>
    <property type="match status" value="1"/>
</dbReference>
<accession>A0A6I0FDE4</accession>
<dbReference type="GO" id="GO:0002949">
    <property type="term" value="P:tRNA threonylcarbamoyladenosine modification"/>
    <property type="evidence" value="ECO:0007669"/>
    <property type="project" value="InterPro"/>
</dbReference>
<dbReference type="Pfam" id="PF02367">
    <property type="entry name" value="TsaE"/>
    <property type="match status" value="1"/>
</dbReference>
<evidence type="ECO:0000256" key="5">
    <source>
        <dbReference type="ARBA" id="ARBA00022694"/>
    </source>
</evidence>
<keyword evidence="6" id="KW-0479">Metal-binding</keyword>
<comment type="similarity">
    <text evidence="2">Belongs to the TsaE family.</text>
</comment>
<proteinExistence type="inferred from homology"/>
<dbReference type="EMBL" id="WBZC01000048">
    <property type="protein sequence ID" value="KAB3532422.1"/>
    <property type="molecule type" value="Genomic_DNA"/>
</dbReference>
<sequence length="151" mass="17301">MKYIELKNQRETEIIAEKLGQLVDKGDIICLTGDLGAGKTVFSKSFAKGLGVQEVVTSPTFTIIQEYEGRIPMYHFDVYRIDNPLDMEDIGIDEYLFGNGVCIIEWASNIKDILPENCLWLHMKVTGQVSRRICFEAQNQRYISLVKEMMK</sequence>
<organism evidence="11 12">
    <name type="scientific">Alkaliphilus pronyensis</name>
    <dbReference type="NCBI Taxonomy" id="1482732"/>
    <lineage>
        <taxon>Bacteria</taxon>
        <taxon>Bacillati</taxon>
        <taxon>Bacillota</taxon>
        <taxon>Clostridia</taxon>
        <taxon>Peptostreptococcales</taxon>
        <taxon>Natronincolaceae</taxon>
        <taxon>Alkaliphilus</taxon>
    </lineage>
</organism>
<dbReference type="RefSeq" id="WP_151861821.1">
    <property type="nucleotide sequence ID" value="NZ_WBZC01000048.1"/>
</dbReference>
<dbReference type="InterPro" id="IPR027417">
    <property type="entry name" value="P-loop_NTPase"/>
</dbReference>
<keyword evidence="5" id="KW-0819">tRNA processing</keyword>
<name>A0A6I0FDE4_9FIRM</name>
<dbReference type="Gene3D" id="3.40.50.300">
    <property type="entry name" value="P-loop containing nucleotide triphosphate hydrolases"/>
    <property type="match status" value="1"/>
</dbReference>
<dbReference type="GO" id="GO:0005524">
    <property type="term" value="F:ATP binding"/>
    <property type="evidence" value="ECO:0007669"/>
    <property type="project" value="UniProtKB-KW"/>
</dbReference>
<dbReference type="InterPro" id="IPR003442">
    <property type="entry name" value="T6A_TsaE"/>
</dbReference>